<dbReference type="RefSeq" id="WP_017895569.1">
    <property type="nucleotide sequence ID" value="NZ_CBXI010000003.1"/>
</dbReference>
<protein>
    <submittedName>
        <fullName evidence="2">Uncharacterized protein</fullName>
    </submittedName>
</protein>
<feature type="transmembrane region" description="Helical" evidence="1">
    <location>
        <begin position="6"/>
        <end position="26"/>
    </location>
</feature>
<keyword evidence="1" id="KW-0472">Membrane</keyword>
<proteinExistence type="predicted"/>
<keyword evidence="3" id="KW-1185">Reference proteome</keyword>
<comment type="caution">
    <text evidence="2">The sequence shown here is derived from an EMBL/GenBank/DDBJ whole genome shotgun (WGS) entry which is preliminary data.</text>
</comment>
<organism evidence="2 3">
    <name type="scientific">Clostridium tyrobutyricum DIVETGP</name>
    <dbReference type="NCBI Taxonomy" id="1408889"/>
    <lineage>
        <taxon>Bacteria</taxon>
        <taxon>Bacillati</taxon>
        <taxon>Bacillota</taxon>
        <taxon>Clostridia</taxon>
        <taxon>Eubacteriales</taxon>
        <taxon>Clostridiaceae</taxon>
        <taxon>Clostridium</taxon>
    </lineage>
</organism>
<sequence length="134" mass="15802">MKYSKYIYIIISMSVLCFIFIVKNFYIIRSINEKQDELIRIERKFNRLNIKKETSYSDTINSLKNIEGIKILSFMNNNKGYIAVASITLKDSNKVKNTFEKIKMIKNFYCVDSIKVDTYTDKNLGHIININFSK</sequence>
<reference evidence="2 3" key="1">
    <citation type="journal article" date="2015" name="Genome Announc.">
        <title>Draft Genome Sequence of Clostridium tyrobutyricum Strain DIVETGP, Isolated from Cow's Milk for Grana Padano Production.</title>
        <authorList>
            <person name="Soggiu A."/>
            <person name="Piras C."/>
            <person name="Gaiarsa S."/>
            <person name="Sassera D."/>
            <person name="Roncada P."/>
            <person name="Bendixen E."/>
            <person name="Brasca M."/>
            <person name="Bonizzi L."/>
        </authorList>
    </citation>
    <scope>NUCLEOTIDE SEQUENCE [LARGE SCALE GENOMIC DNA]</scope>
    <source>
        <strain evidence="2 3">DIVETGP</strain>
    </source>
</reference>
<dbReference type="EMBL" id="CBXI010000003">
    <property type="protein sequence ID" value="CDL89989.1"/>
    <property type="molecule type" value="Genomic_DNA"/>
</dbReference>
<dbReference type="AlphaFoldDB" id="W6N4G3"/>
<gene>
    <name evidence="2" type="ORF">CTDIVETGP_0059</name>
</gene>
<dbReference type="Proteomes" id="UP000019482">
    <property type="component" value="Unassembled WGS sequence"/>
</dbReference>
<evidence type="ECO:0000313" key="3">
    <source>
        <dbReference type="Proteomes" id="UP000019482"/>
    </source>
</evidence>
<keyword evidence="1" id="KW-1133">Transmembrane helix</keyword>
<name>W6N4G3_CLOTY</name>
<keyword evidence="1" id="KW-0812">Transmembrane</keyword>
<evidence type="ECO:0000313" key="2">
    <source>
        <dbReference type="EMBL" id="CDL89989.1"/>
    </source>
</evidence>
<accession>W6N4G3</accession>
<evidence type="ECO:0000256" key="1">
    <source>
        <dbReference type="SAM" id="Phobius"/>
    </source>
</evidence>